<dbReference type="OrthoDB" id="3425223at2"/>
<keyword evidence="2" id="KW-1185">Reference proteome</keyword>
<reference evidence="1 2" key="1">
    <citation type="submission" date="2018-03" db="EMBL/GenBank/DDBJ databases">
        <title>Genomic Encyclopedia of Archaeal and Bacterial Type Strains, Phase II (KMG-II): from individual species to whole genera.</title>
        <authorList>
            <person name="Goeker M."/>
        </authorList>
    </citation>
    <scope>NUCLEOTIDE SEQUENCE [LARGE SCALE GENOMIC DNA]</scope>
    <source>
        <strain evidence="1 2">DSM 44720</strain>
    </source>
</reference>
<sequence length="175" mass="19059">MTDEDLAVALLRATPTHEDRSDEQLRGWAATALAFADELPVEPPDVRVVEESGGVTDHLVTLAEYDTRTRTVTVRTDSLALLAEVATRKGWTDVTPEALRAAAVAHEVVHHRLHGGLARDLRRRLDHVVCRVGPLRVRGHVVGADEVVAHRYAHRASGLRRSPLQLSAALAELGG</sequence>
<name>A0A2T0SN79_9PSEU</name>
<dbReference type="Proteomes" id="UP000239494">
    <property type="component" value="Unassembled WGS sequence"/>
</dbReference>
<dbReference type="AlphaFoldDB" id="A0A2T0SN79"/>
<evidence type="ECO:0000313" key="1">
    <source>
        <dbReference type="EMBL" id="PRY34846.1"/>
    </source>
</evidence>
<proteinExistence type="predicted"/>
<gene>
    <name evidence="1" type="ORF">CLV43_115122</name>
</gene>
<evidence type="ECO:0000313" key="2">
    <source>
        <dbReference type="Proteomes" id="UP000239494"/>
    </source>
</evidence>
<comment type="caution">
    <text evidence="1">The sequence shown here is derived from an EMBL/GenBank/DDBJ whole genome shotgun (WGS) entry which is preliminary data.</text>
</comment>
<organism evidence="1 2">
    <name type="scientific">Umezawaea tangerina</name>
    <dbReference type="NCBI Taxonomy" id="84725"/>
    <lineage>
        <taxon>Bacteria</taxon>
        <taxon>Bacillati</taxon>
        <taxon>Actinomycetota</taxon>
        <taxon>Actinomycetes</taxon>
        <taxon>Pseudonocardiales</taxon>
        <taxon>Pseudonocardiaceae</taxon>
        <taxon>Umezawaea</taxon>
    </lineage>
</organism>
<accession>A0A2T0SN79</accession>
<dbReference type="RefSeq" id="WP_106194356.1">
    <property type="nucleotide sequence ID" value="NZ_PVTF01000015.1"/>
</dbReference>
<protein>
    <submittedName>
        <fullName evidence="1">Uncharacterized protein</fullName>
    </submittedName>
</protein>
<dbReference type="EMBL" id="PVTF01000015">
    <property type="protein sequence ID" value="PRY34846.1"/>
    <property type="molecule type" value="Genomic_DNA"/>
</dbReference>